<accession>A0A0K2H3D3</accession>
<name>A0A0K2H3D3_9CORY</name>
<evidence type="ECO:0000256" key="2">
    <source>
        <dbReference type="SAM" id="Phobius"/>
    </source>
</evidence>
<keyword evidence="2" id="KW-1133">Transmembrane helix</keyword>
<keyword evidence="1" id="KW-0175">Coiled coil</keyword>
<dbReference type="OrthoDB" id="4428766at2"/>
<dbReference type="STRING" id="1408189.CLAC_07235"/>
<dbReference type="EMBL" id="CP006841">
    <property type="protein sequence ID" value="ALA68542.1"/>
    <property type="molecule type" value="Genomic_DNA"/>
</dbReference>
<dbReference type="RefSeq" id="WP_053412307.1">
    <property type="nucleotide sequence ID" value="NZ_CP006841.1"/>
</dbReference>
<evidence type="ECO:0000313" key="4">
    <source>
        <dbReference type="Proteomes" id="UP000058446"/>
    </source>
</evidence>
<dbReference type="PATRIC" id="fig|1408189.4.peg.1449"/>
<dbReference type="AlphaFoldDB" id="A0A0K2H3D3"/>
<evidence type="ECO:0000313" key="3">
    <source>
        <dbReference type="EMBL" id="ALA68542.1"/>
    </source>
</evidence>
<organism evidence="3 4">
    <name type="scientific">Corynebacterium lactis RW2-5</name>
    <dbReference type="NCBI Taxonomy" id="1408189"/>
    <lineage>
        <taxon>Bacteria</taxon>
        <taxon>Bacillati</taxon>
        <taxon>Actinomycetota</taxon>
        <taxon>Actinomycetes</taxon>
        <taxon>Mycobacteriales</taxon>
        <taxon>Corynebacteriaceae</taxon>
        <taxon>Corynebacterium</taxon>
    </lineage>
</organism>
<feature type="transmembrane region" description="Helical" evidence="2">
    <location>
        <begin position="6"/>
        <end position="26"/>
    </location>
</feature>
<reference evidence="3 4" key="1">
    <citation type="submission" date="2013-10" db="EMBL/GenBank/DDBJ databases">
        <title>Complete genome sequence of Corynebacterium lactis DSM 45799(T), isolated from raw cow milk.</title>
        <authorList>
            <person name="Ruckert C."/>
            <person name="Albersmeier A."/>
            <person name="Lipski A."/>
            <person name="Kalinowski J."/>
        </authorList>
    </citation>
    <scope>NUCLEOTIDE SEQUENCE [LARGE SCALE GENOMIC DNA]</scope>
    <source>
        <strain evidence="3 4">RW2-5</strain>
    </source>
</reference>
<keyword evidence="2" id="KW-0472">Membrane</keyword>
<proteinExistence type="predicted"/>
<gene>
    <name evidence="3" type="ORF">CLAC_07235</name>
</gene>
<feature type="coiled-coil region" evidence="1">
    <location>
        <begin position="42"/>
        <end position="69"/>
    </location>
</feature>
<keyword evidence="2" id="KW-0812">Transmembrane</keyword>
<protein>
    <submittedName>
        <fullName evidence="3">Uncharacterized protein</fullName>
    </submittedName>
</protein>
<dbReference type="Proteomes" id="UP000058446">
    <property type="component" value="Chromosome"/>
</dbReference>
<evidence type="ECO:0000256" key="1">
    <source>
        <dbReference type="SAM" id="Coils"/>
    </source>
</evidence>
<dbReference type="KEGG" id="clw:CLAC_07235"/>
<keyword evidence="4" id="KW-1185">Reference proteome</keyword>
<sequence length="139" mass="15400">MDFGWADLLAALPGAIVGIVVAWLGLKGRKEEASVTFNGDLLQRQGDRIARLETRLDDVEAALRATQVLLRVEEDRTHQLRRALEDAIGWLRDFVDWVRSDRKTAPPEPDIADLAAVVRASYQSPTARNPPQASEADEA</sequence>